<dbReference type="PROSITE" id="PS00061">
    <property type="entry name" value="ADH_SHORT"/>
    <property type="match status" value="1"/>
</dbReference>
<dbReference type="PRINTS" id="PR00080">
    <property type="entry name" value="SDRFAMILY"/>
</dbReference>
<dbReference type="InterPro" id="IPR051122">
    <property type="entry name" value="SDR_DHRS6-like"/>
</dbReference>
<dbReference type="RefSeq" id="WP_342069269.1">
    <property type="nucleotide sequence ID" value="NZ_CP151762.1"/>
</dbReference>
<dbReference type="EMBL" id="CP151762">
    <property type="protein sequence ID" value="WZU62873.1"/>
    <property type="molecule type" value="Genomic_DNA"/>
</dbReference>
<dbReference type="PANTHER" id="PTHR43477:SF1">
    <property type="entry name" value="DIHYDROANTICAPSIN 7-DEHYDROGENASE"/>
    <property type="match status" value="1"/>
</dbReference>
<dbReference type="InterPro" id="IPR036291">
    <property type="entry name" value="NAD(P)-bd_dom_sf"/>
</dbReference>
<dbReference type="Gene3D" id="3.40.50.720">
    <property type="entry name" value="NAD(P)-binding Rossmann-like Domain"/>
    <property type="match status" value="1"/>
</dbReference>
<protein>
    <submittedName>
        <fullName evidence="3">SDR family oxidoreductase</fullName>
        <ecNumber evidence="3">1.-.-.-</ecNumber>
    </submittedName>
</protein>
<evidence type="ECO:0000313" key="4">
    <source>
        <dbReference type="Proteomes" id="UP001451782"/>
    </source>
</evidence>
<keyword evidence="4" id="KW-1185">Reference proteome</keyword>
<gene>
    <name evidence="3" type="ORF">AABB28_13490</name>
</gene>
<keyword evidence="2 3" id="KW-0560">Oxidoreductase</keyword>
<dbReference type="Pfam" id="PF13561">
    <property type="entry name" value="adh_short_C2"/>
    <property type="match status" value="1"/>
</dbReference>
<dbReference type="FunFam" id="3.40.50.720:FF:000084">
    <property type="entry name" value="Short-chain dehydrogenase reductase"/>
    <property type="match status" value="1"/>
</dbReference>
<sequence length="252" mass="26054">MNKDQTLHGRVAVVTGAARGLGRAIGTRLEASGAKIVAVDLPRICSEIPAQWQAVPLDLSSDEADHALAVLANSLGTVDIVVANAGVVPQWRGLDALDRAEWDHVMRVNTWSVAATIGAFAPALERSKHAAIVAMASINGFRAHPKQALYTASKHAVVGIIRAAALDLGPRGIRVNGLAPGPVATDALLSRIGARHQQGGLSPEHVLRGMAEETALGRIATPQDVANAAHFLASDASTGMTGQILPVEAGLG</sequence>
<organism evidence="3 4">
    <name type="scientific">Yoonia algicola</name>
    <dbReference type="NCBI Taxonomy" id="3137368"/>
    <lineage>
        <taxon>Bacteria</taxon>
        <taxon>Pseudomonadati</taxon>
        <taxon>Pseudomonadota</taxon>
        <taxon>Alphaproteobacteria</taxon>
        <taxon>Rhodobacterales</taxon>
        <taxon>Paracoccaceae</taxon>
        <taxon>Yoonia</taxon>
    </lineage>
</organism>
<dbReference type="InterPro" id="IPR002347">
    <property type="entry name" value="SDR_fam"/>
</dbReference>
<dbReference type="EC" id="1.-.-.-" evidence="3"/>
<proteinExistence type="inferred from homology"/>
<dbReference type="Proteomes" id="UP001451782">
    <property type="component" value="Chromosome"/>
</dbReference>
<evidence type="ECO:0000256" key="2">
    <source>
        <dbReference type="ARBA" id="ARBA00023002"/>
    </source>
</evidence>
<dbReference type="PRINTS" id="PR00081">
    <property type="entry name" value="GDHRDH"/>
</dbReference>
<dbReference type="KEGG" id="yag:AABB28_13490"/>
<evidence type="ECO:0000256" key="1">
    <source>
        <dbReference type="ARBA" id="ARBA00006484"/>
    </source>
</evidence>
<dbReference type="GO" id="GO:0016491">
    <property type="term" value="F:oxidoreductase activity"/>
    <property type="evidence" value="ECO:0007669"/>
    <property type="project" value="UniProtKB-KW"/>
</dbReference>
<comment type="similarity">
    <text evidence="1">Belongs to the short-chain dehydrogenases/reductases (SDR) family.</text>
</comment>
<name>A0AAN0M4G4_9RHOB</name>
<dbReference type="PANTHER" id="PTHR43477">
    <property type="entry name" value="DIHYDROANTICAPSIN 7-DEHYDROGENASE"/>
    <property type="match status" value="1"/>
</dbReference>
<dbReference type="CDD" id="cd05233">
    <property type="entry name" value="SDR_c"/>
    <property type="match status" value="1"/>
</dbReference>
<dbReference type="SUPFAM" id="SSF51735">
    <property type="entry name" value="NAD(P)-binding Rossmann-fold domains"/>
    <property type="match status" value="1"/>
</dbReference>
<dbReference type="InterPro" id="IPR020904">
    <property type="entry name" value="Sc_DH/Rdtase_CS"/>
</dbReference>
<accession>A0AAN0M4G4</accession>
<dbReference type="AlphaFoldDB" id="A0AAN0M4G4"/>
<reference evidence="3 4" key="1">
    <citation type="submission" date="2024-04" db="EMBL/GenBank/DDBJ databases">
        <title>Phylogenomic analyses of a clade within the roseobacter group suggest taxonomic reassignments of species of the genera Aestuariivita, Citreicella, Loktanella, Nautella, Pelagibaca, Ruegeria, Thalassobius, Thiobacimonas and Tropicibacter, and the proposal o.</title>
        <authorList>
            <person name="Jeon C.O."/>
        </authorList>
    </citation>
    <scope>NUCLEOTIDE SEQUENCE [LARGE SCALE GENOMIC DNA]</scope>
    <source>
        <strain evidence="3 4">G8-12</strain>
    </source>
</reference>
<evidence type="ECO:0000313" key="3">
    <source>
        <dbReference type="EMBL" id="WZU62873.1"/>
    </source>
</evidence>